<dbReference type="RefSeq" id="WP_103953076.1">
    <property type="nucleotide sequence ID" value="NZ_FNUL01000012.1"/>
</dbReference>
<reference evidence="2 3" key="1">
    <citation type="submission" date="2016-10" db="EMBL/GenBank/DDBJ databases">
        <authorList>
            <person name="de Groot N.N."/>
        </authorList>
    </citation>
    <scope>NUCLEOTIDE SEQUENCE [LARGE SCALE GENOMIC DNA]</scope>
    <source>
        <strain evidence="2 3">D15d</strain>
    </source>
</reference>
<feature type="coiled-coil region" evidence="1">
    <location>
        <begin position="235"/>
        <end position="262"/>
    </location>
</feature>
<protein>
    <submittedName>
        <fullName evidence="2">Uncharacterized protein</fullName>
    </submittedName>
</protein>
<dbReference type="EMBL" id="FNUL01000012">
    <property type="protein sequence ID" value="SEF88976.1"/>
    <property type="molecule type" value="Genomic_DNA"/>
</dbReference>
<proteinExistence type="predicted"/>
<keyword evidence="1" id="KW-0175">Coiled coil</keyword>
<sequence>MKLVERNERSDISGIHNDRNFDLSKAVHINPDRGVMNKYWVYNDKYHKKFIDIEKEFYEENFGEYLSNQERRLKENHNYSKIKNVDDYLKGRYTKPEDKILQIGNSISHIDGELLWKIANDYQKRFNDMFGDNCKILDMALHMDELVPHVHIRRVWMATNDYGEKVVSQTKALNELGINRPNMSKESSRTNNAKMTFSKIERELLFEICKEHGLELDKKPDKENDIHIRIDLIRERTVNNELEKIIDKKNEIENELEESEQYLNSFEYILSNMLITSTYWQEEIMKTKKLDLTKRAKALKDIYEKTIVSAMEQLEKNKVNIDLYNIREIVNAKAKELDLIKFIKENGLYENYLAEHELREYNQIRENKKDKEDKVK</sequence>
<evidence type="ECO:0000256" key="1">
    <source>
        <dbReference type="SAM" id="Coils"/>
    </source>
</evidence>
<name>A0A1H5VPN0_9FIRM</name>
<evidence type="ECO:0000313" key="2">
    <source>
        <dbReference type="EMBL" id="SEF88976.1"/>
    </source>
</evidence>
<keyword evidence="3" id="KW-1185">Reference proteome</keyword>
<dbReference type="Gene3D" id="3.30.930.30">
    <property type="match status" value="1"/>
</dbReference>
<accession>A0A1H5VPN0</accession>
<gene>
    <name evidence="2" type="ORF">SAMN05216537_1125</name>
</gene>
<dbReference type="AlphaFoldDB" id="A0A1H5VPN0"/>
<evidence type="ECO:0000313" key="3">
    <source>
        <dbReference type="Proteomes" id="UP000236726"/>
    </source>
</evidence>
<organism evidence="2 3">
    <name type="scientific">Lachnospira multipara</name>
    <dbReference type="NCBI Taxonomy" id="28051"/>
    <lineage>
        <taxon>Bacteria</taxon>
        <taxon>Bacillati</taxon>
        <taxon>Bacillota</taxon>
        <taxon>Clostridia</taxon>
        <taxon>Lachnospirales</taxon>
        <taxon>Lachnospiraceae</taxon>
        <taxon>Lachnospira</taxon>
    </lineage>
</organism>
<dbReference type="Proteomes" id="UP000236726">
    <property type="component" value="Unassembled WGS sequence"/>
</dbReference>